<dbReference type="OrthoDB" id="550575at2759"/>
<feature type="domain" description="F-box" evidence="2">
    <location>
        <begin position="186"/>
        <end position="232"/>
    </location>
</feature>
<dbReference type="SMART" id="SM00256">
    <property type="entry name" value="FBOX"/>
    <property type="match status" value="1"/>
</dbReference>
<feature type="compositionally biased region" description="Gly residues" evidence="1">
    <location>
        <begin position="702"/>
        <end position="711"/>
    </location>
</feature>
<feature type="non-terminal residue" evidence="3">
    <location>
        <position position="725"/>
    </location>
</feature>
<feature type="region of interest" description="Disordered" evidence="1">
    <location>
        <begin position="14"/>
        <end position="137"/>
    </location>
</feature>
<dbReference type="STRING" id="5539.A0A3E2HR18"/>
<dbReference type="Pfam" id="PF12937">
    <property type="entry name" value="F-box-like"/>
    <property type="match status" value="1"/>
</dbReference>
<dbReference type="PANTHER" id="PTHR13318">
    <property type="entry name" value="PARTNER OF PAIRED, ISOFORM B-RELATED"/>
    <property type="match status" value="1"/>
</dbReference>
<dbReference type="GO" id="GO:0031146">
    <property type="term" value="P:SCF-dependent proteasomal ubiquitin-dependent protein catabolic process"/>
    <property type="evidence" value="ECO:0007669"/>
    <property type="project" value="TreeGrafter"/>
</dbReference>
<dbReference type="EMBL" id="NCSJ02000005">
    <property type="protein sequence ID" value="RFU35796.1"/>
    <property type="molecule type" value="Genomic_DNA"/>
</dbReference>
<dbReference type="Pfam" id="PF25372">
    <property type="entry name" value="DUF7885"/>
    <property type="match status" value="1"/>
</dbReference>
<dbReference type="OMA" id="SRLDRKW"/>
<protein>
    <recommendedName>
        <fullName evidence="2">F-box domain-containing protein</fullName>
    </recommendedName>
</protein>
<comment type="caution">
    <text evidence="3">The sequence shown here is derived from an EMBL/GenBank/DDBJ whole genome shotgun (WGS) entry which is preliminary data.</text>
</comment>
<dbReference type="PROSITE" id="PS50181">
    <property type="entry name" value="FBOX"/>
    <property type="match status" value="1"/>
</dbReference>
<dbReference type="Proteomes" id="UP000258309">
    <property type="component" value="Unassembled WGS sequence"/>
</dbReference>
<name>A0A3E2HR18_SCYLI</name>
<proteinExistence type="predicted"/>
<dbReference type="AlphaFoldDB" id="A0A3E2HR18"/>
<dbReference type="GO" id="GO:0019005">
    <property type="term" value="C:SCF ubiquitin ligase complex"/>
    <property type="evidence" value="ECO:0007669"/>
    <property type="project" value="TreeGrafter"/>
</dbReference>
<feature type="non-terminal residue" evidence="3">
    <location>
        <position position="1"/>
    </location>
</feature>
<feature type="region of interest" description="Disordered" evidence="1">
    <location>
        <begin position="699"/>
        <end position="725"/>
    </location>
</feature>
<dbReference type="InterPro" id="IPR001810">
    <property type="entry name" value="F-box_dom"/>
</dbReference>
<dbReference type="SUPFAM" id="SSF81383">
    <property type="entry name" value="F-box domain"/>
    <property type="match status" value="1"/>
</dbReference>
<keyword evidence="4" id="KW-1185">Reference proteome</keyword>
<accession>A0A3E2HR18</accession>
<organism evidence="3 4">
    <name type="scientific">Scytalidium lignicola</name>
    <name type="common">Hyphomycete</name>
    <dbReference type="NCBI Taxonomy" id="5539"/>
    <lineage>
        <taxon>Eukaryota</taxon>
        <taxon>Fungi</taxon>
        <taxon>Dikarya</taxon>
        <taxon>Ascomycota</taxon>
        <taxon>Pezizomycotina</taxon>
        <taxon>Leotiomycetes</taxon>
        <taxon>Leotiomycetes incertae sedis</taxon>
        <taxon>Scytalidium</taxon>
    </lineage>
</organism>
<dbReference type="InterPro" id="IPR057207">
    <property type="entry name" value="FBXL15_LRR"/>
</dbReference>
<evidence type="ECO:0000256" key="1">
    <source>
        <dbReference type="SAM" id="MobiDB-lite"/>
    </source>
</evidence>
<evidence type="ECO:0000313" key="3">
    <source>
        <dbReference type="EMBL" id="RFU35796.1"/>
    </source>
</evidence>
<feature type="compositionally biased region" description="Basic residues" evidence="1">
    <location>
        <begin position="34"/>
        <end position="45"/>
    </location>
</feature>
<reference evidence="3 4" key="1">
    <citation type="submission" date="2018-05" db="EMBL/GenBank/DDBJ databases">
        <title>Draft genome sequence of Scytalidium lignicola DSM 105466, a ubiquitous saprotrophic fungus.</title>
        <authorList>
            <person name="Buettner E."/>
            <person name="Gebauer A.M."/>
            <person name="Hofrichter M."/>
            <person name="Liers C."/>
            <person name="Kellner H."/>
        </authorList>
    </citation>
    <scope>NUCLEOTIDE SEQUENCE [LARGE SCALE GENOMIC DNA]</scope>
    <source>
        <strain evidence="3 4">DSM 105466</strain>
    </source>
</reference>
<evidence type="ECO:0000259" key="2">
    <source>
        <dbReference type="PROSITE" id="PS50181"/>
    </source>
</evidence>
<dbReference type="Gene3D" id="3.80.10.10">
    <property type="entry name" value="Ribonuclease Inhibitor"/>
    <property type="match status" value="3"/>
</dbReference>
<evidence type="ECO:0000313" key="4">
    <source>
        <dbReference type="Proteomes" id="UP000258309"/>
    </source>
</evidence>
<dbReference type="SUPFAM" id="SSF52047">
    <property type="entry name" value="RNI-like"/>
    <property type="match status" value="1"/>
</dbReference>
<sequence>MESVIPEVVVEFEDVPGTPLEQTDSLPTEQPVKAKGRSRLLHGLKRISSSPSLAQIARRRAHSNPYPGKSSLSCVSLATGPPGSSIQGSSGTSSSQSSAAACSTAPTSVPGTPGPDGVHLPVRLVSTPGASTPTSALPFEVRPASKGGLTQFPSFSTSSVVHEISEGYFSIPVARQKPARIRRTKLDFWGEMPHEVALTIFSYLRPKELVRISRVSHGFHKLCFDGQLWTCFDASEFYKDIPAESLAKIIVAAGPFVKDLNLRGCVQVEHFKRAEVVVKACRNLLNATLEGCRNFQRSTLHNLLKSNEKLTNLNLTGLTAVTNGTCRIIAQSCPQLEMFNVSWCTHMDAKGIKAVILGCSLLKDLRVGEIRGFNNLELAQDIFETNRLERLVLSGCVDVNDQALKTMIIGKDPEIDILTNLPIVPSRTLRHLDLSRCNRLTSAGIKSLANQVPNLEGLQLSGCTALTDAALSSLLSTTPRLTHLDLEGLSQLTNNLLSEHLAKAPCALSLKHLSISDCENLGDTGMIPVVKACTNLQSVDMDNTRISDLVLAEAASMVRSRSSRASLIHQRPRIGLRMVAFDCQNVTWTGIREVLSRNSEIRKPISLHASVPGNGSSGAQQDLTYPIEIIGLKCFYGWQMTVDEHTKRVLKGDLPAAGRLERKWVEYMMANEEAGAGGAGARRRRRRAREAQLLHADEEEGGVGNGGGGGIGRRRRARSSGCEIM</sequence>
<dbReference type="InterPro" id="IPR036047">
    <property type="entry name" value="F-box-like_dom_sf"/>
</dbReference>
<gene>
    <name evidence="3" type="ORF">B7463_g617</name>
</gene>
<dbReference type="InterPro" id="IPR006553">
    <property type="entry name" value="Leu-rich_rpt_Cys-con_subtyp"/>
</dbReference>
<dbReference type="InterPro" id="IPR032675">
    <property type="entry name" value="LRR_dom_sf"/>
</dbReference>
<feature type="compositionally biased region" description="Low complexity" evidence="1">
    <location>
        <begin position="79"/>
        <end position="110"/>
    </location>
</feature>
<dbReference type="SMART" id="SM00367">
    <property type="entry name" value="LRR_CC"/>
    <property type="match status" value="8"/>
</dbReference>